<evidence type="ECO:0000259" key="12">
    <source>
        <dbReference type="Pfam" id="PF01514"/>
    </source>
</evidence>
<comment type="similarity">
    <text evidence="3 9">Belongs to the FliF family.</text>
</comment>
<comment type="caution">
    <text evidence="14">The sequence shown here is derived from an EMBL/GenBank/DDBJ whole genome shotgun (WGS) entry which is preliminary data.</text>
</comment>
<evidence type="ECO:0000256" key="3">
    <source>
        <dbReference type="ARBA" id="ARBA00007971"/>
    </source>
</evidence>
<dbReference type="GO" id="GO:0003774">
    <property type="term" value="F:cytoskeletal motor activity"/>
    <property type="evidence" value="ECO:0007669"/>
    <property type="project" value="InterPro"/>
</dbReference>
<keyword evidence="14" id="KW-0966">Cell projection</keyword>
<feature type="compositionally biased region" description="Gly residues" evidence="10">
    <location>
        <begin position="308"/>
        <end position="317"/>
    </location>
</feature>
<dbReference type="NCBIfam" id="TIGR00206">
    <property type="entry name" value="fliF"/>
    <property type="match status" value="1"/>
</dbReference>
<evidence type="ECO:0000256" key="6">
    <source>
        <dbReference type="ARBA" id="ARBA00022989"/>
    </source>
</evidence>
<gene>
    <name evidence="14" type="ORF">GGD71_004806</name>
</gene>
<feature type="transmembrane region" description="Helical" evidence="11">
    <location>
        <begin position="30"/>
        <end position="49"/>
    </location>
</feature>
<keyword evidence="5 11" id="KW-0812">Transmembrane</keyword>
<dbReference type="Proteomes" id="UP000524450">
    <property type="component" value="Unassembled WGS sequence"/>
</dbReference>
<dbReference type="RefSeq" id="WP_184641073.1">
    <property type="nucleotide sequence ID" value="NZ_JACIFZ010000006.1"/>
</dbReference>
<feature type="region of interest" description="Disordered" evidence="10">
    <location>
        <begin position="521"/>
        <end position="560"/>
    </location>
</feature>
<feature type="domain" description="Flagellar M-ring C-terminal" evidence="13">
    <location>
        <begin position="257"/>
        <end position="456"/>
    </location>
</feature>
<feature type="domain" description="Flagellar M-ring N-terminal" evidence="12">
    <location>
        <begin position="51"/>
        <end position="225"/>
    </location>
</feature>
<proteinExistence type="inferred from homology"/>
<dbReference type="Pfam" id="PF01514">
    <property type="entry name" value="YscJ_FliF"/>
    <property type="match status" value="1"/>
</dbReference>
<dbReference type="InterPro" id="IPR013556">
    <property type="entry name" value="Flag_M-ring_C"/>
</dbReference>
<evidence type="ECO:0000256" key="1">
    <source>
        <dbReference type="ARBA" id="ARBA00004117"/>
    </source>
</evidence>
<dbReference type="InterPro" id="IPR043427">
    <property type="entry name" value="YscJ/FliF"/>
</dbReference>
<dbReference type="AlphaFoldDB" id="A0A840FV37"/>
<dbReference type="Gene3D" id="3.30.300.30">
    <property type="match status" value="1"/>
</dbReference>
<protein>
    <recommendedName>
        <fullName evidence="9">Flagellar M-ring protein</fullName>
    </recommendedName>
</protein>
<keyword evidence="14" id="KW-0282">Flagellum</keyword>
<evidence type="ECO:0000256" key="7">
    <source>
        <dbReference type="ARBA" id="ARBA00023136"/>
    </source>
</evidence>
<evidence type="ECO:0000313" key="15">
    <source>
        <dbReference type="Proteomes" id="UP000524450"/>
    </source>
</evidence>
<accession>A0A840FV37</accession>
<keyword evidence="7 11" id="KW-0472">Membrane</keyword>
<feature type="region of interest" description="Disordered" evidence="10">
    <location>
        <begin position="283"/>
        <end position="378"/>
    </location>
</feature>
<evidence type="ECO:0000313" key="14">
    <source>
        <dbReference type="EMBL" id="MBB4224015.1"/>
    </source>
</evidence>
<evidence type="ECO:0000256" key="11">
    <source>
        <dbReference type="SAM" id="Phobius"/>
    </source>
</evidence>
<dbReference type="InterPro" id="IPR006182">
    <property type="entry name" value="FliF_N_dom"/>
</dbReference>
<dbReference type="InterPro" id="IPR045851">
    <property type="entry name" value="AMP-bd_C_sf"/>
</dbReference>
<dbReference type="GO" id="GO:0009431">
    <property type="term" value="C:bacterial-type flagellum basal body, MS ring"/>
    <property type="evidence" value="ECO:0007669"/>
    <property type="project" value="InterPro"/>
</dbReference>
<feature type="compositionally biased region" description="Basic and acidic residues" evidence="10">
    <location>
        <begin position="538"/>
        <end position="560"/>
    </location>
</feature>
<dbReference type="PIRSF" id="PIRSF004862">
    <property type="entry name" value="FliF"/>
    <property type="match status" value="1"/>
</dbReference>
<keyword evidence="14" id="KW-0969">Cilium</keyword>
<evidence type="ECO:0000259" key="13">
    <source>
        <dbReference type="Pfam" id="PF08345"/>
    </source>
</evidence>
<feature type="compositionally biased region" description="Low complexity" evidence="10">
    <location>
        <begin position="355"/>
        <end position="372"/>
    </location>
</feature>
<dbReference type="GO" id="GO:0005886">
    <property type="term" value="C:plasma membrane"/>
    <property type="evidence" value="ECO:0007669"/>
    <property type="project" value="UniProtKB-SubCell"/>
</dbReference>
<evidence type="ECO:0000256" key="9">
    <source>
        <dbReference type="PIRNR" id="PIRNR004862"/>
    </source>
</evidence>
<reference evidence="14 15" key="1">
    <citation type="submission" date="2020-08" db="EMBL/GenBank/DDBJ databases">
        <title>Genomic Encyclopedia of Type Strains, Phase IV (KMG-V): Genome sequencing to study the core and pangenomes of soil and plant-associated prokaryotes.</title>
        <authorList>
            <person name="Whitman W."/>
        </authorList>
    </citation>
    <scope>NUCLEOTIDE SEQUENCE [LARGE SCALE GENOMIC DNA]</scope>
    <source>
        <strain evidence="14 15">34/80</strain>
    </source>
</reference>
<evidence type="ECO:0000256" key="5">
    <source>
        <dbReference type="ARBA" id="ARBA00022692"/>
    </source>
</evidence>
<sequence>MSTAAPADALPQSGNGQPALLDRLRAQPRLPLIIGGAALVAAAAAFMLWSRGPEYKVLYTNVSDRDGGAIIASLQQMNVPYKFAEGGGAILIAGDKVAETRLKLAAQGLPKAGGVGFELMDNQKFGTSQFAEQVNYQRGLEGELARSIESIGAIESARVHLALPKPSLFVREQKKPSASVVLALARGRSIDEGQVSAIVHMVSSSVPDLDAKSVTVVDQRGNLLSSARGADRGLDVSQLKYAQEIEQGYIRRIEAILQPIVGANNVRAQVAADIDFSVVEHTDEKYKPNQDPAQAAVRSQQSSESAQHGGGQPGGVPGALSNQPPVNPTAPITGPRAPNAPGTPPAPGTPGAPGAPGTATASTTAAPTGPSSSRKDTTTNYELDRTIRHVQQAAGGVKRLSVAVVVNNRDAVDAAGKTASRALTPAELEQIRNLAKEAMGFSQERGDSLNVVNSAFARDADNAPAPEVPFWRDRENLDLARIAGQYLLYALLALFAWFAVLRPLMRKHLAPPPAPAAAEAPAVVAAAAPDENTPSAEESLREREANRRKADMEYAHQTADKDPKVVAALIQHWMNNDE</sequence>
<evidence type="ECO:0000256" key="4">
    <source>
        <dbReference type="ARBA" id="ARBA00022475"/>
    </source>
</evidence>
<dbReference type="InterPro" id="IPR000067">
    <property type="entry name" value="FlgMring_FliF"/>
</dbReference>
<evidence type="ECO:0000256" key="8">
    <source>
        <dbReference type="ARBA" id="ARBA00023143"/>
    </source>
</evidence>
<organism evidence="14 15">
    <name type="scientific">Variovorax guangxiensis</name>
    <dbReference type="NCBI Taxonomy" id="1775474"/>
    <lineage>
        <taxon>Bacteria</taxon>
        <taxon>Pseudomonadati</taxon>
        <taxon>Pseudomonadota</taxon>
        <taxon>Betaproteobacteria</taxon>
        <taxon>Burkholderiales</taxon>
        <taxon>Comamonadaceae</taxon>
        <taxon>Variovorax</taxon>
    </lineage>
</organism>
<feature type="compositionally biased region" description="Polar residues" evidence="10">
    <location>
        <begin position="297"/>
        <end position="306"/>
    </location>
</feature>
<keyword evidence="4" id="KW-1003">Cell membrane</keyword>
<name>A0A840FV37_9BURK</name>
<feature type="compositionally biased region" description="Pro residues" evidence="10">
    <location>
        <begin position="341"/>
        <end position="350"/>
    </location>
</feature>
<dbReference type="PRINTS" id="PR01009">
    <property type="entry name" value="FLGMRINGFLIF"/>
</dbReference>
<evidence type="ECO:0000256" key="2">
    <source>
        <dbReference type="ARBA" id="ARBA00004651"/>
    </source>
</evidence>
<dbReference type="GO" id="GO:0071973">
    <property type="term" value="P:bacterial-type flagellum-dependent cell motility"/>
    <property type="evidence" value="ECO:0007669"/>
    <property type="project" value="InterPro"/>
</dbReference>
<dbReference type="Pfam" id="PF08345">
    <property type="entry name" value="YscJ_FliF_C"/>
    <property type="match status" value="1"/>
</dbReference>
<dbReference type="EMBL" id="JACIFZ010000006">
    <property type="protein sequence ID" value="MBB4224015.1"/>
    <property type="molecule type" value="Genomic_DNA"/>
</dbReference>
<evidence type="ECO:0000256" key="10">
    <source>
        <dbReference type="SAM" id="MobiDB-lite"/>
    </source>
</evidence>
<dbReference type="PANTHER" id="PTHR30046">
    <property type="entry name" value="FLAGELLAR M-RING PROTEIN"/>
    <property type="match status" value="1"/>
</dbReference>
<comment type="function">
    <text evidence="9">The M ring may be actively involved in energy transduction.</text>
</comment>
<comment type="subcellular location">
    <subcellularLocation>
        <location evidence="1 9">Bacterial flagellum basal body</location>
    </subcellularLocation>
    <subcellularLocation>
        <location evidence="2">Cell membrane</location>
        <topology evidence="2">Multi-pass membrane protein</topology>
    </subcellularLocation>
</comment>
<keyword evidence="8 9" id="KW-0975">Bacterial flagellum</keyword>
<feature type="transmembrane region" description="Helical" evidence="11">
    <location>
        <begin position="486"/>
        <end position="505"/>
    </location>
</feature>
<keyword evidence="6 11" id="KW-1133">Transmembrane helix</keyword>
<dbReference type="PANTHER" id="PTHR30046:SF0">
    <property type="entry name" value="FLAGELLAR M-RING PROTEIN"/>
    <property type="match status" value="1"/>
</dbReference>